<dbReference type="Proteomes" id="UP000662747">
    <property type="component" value="Chromosome"/>
</dbReference>
<evidence type="ECO:0000256" key="1">
    <source>
        <dbReference type="SAM" id="Coils"/>
    </source>
</evidence>
<gene>
    <name evidence="3" type="ORF">JY651_26515</name>
</gene>
<evidence type="ECO:0000313" key="3">
    <source>
        <dbReference type="EMBL" id="QSQ18911.1"/>
    </source>
</evidence>
<name>A0ABX7NJ88_9BACT</name>
<dbReference type="PROSITE" id="PS51257">
    <property type="entry name" value="PROKAR_LIPOPROTEIN"/>
    <property type="match status" value="1"/>
</dbReference>
<keyword evidence="4" id="KW-1185">Reference proteome</keyword>
<keyword evidence="1" id="KW-0175">Coiled coil</keyword>
<protein>
    <recommendedName>
        <fullName evidence="5">Lipoprotein</fullName>
    </recommendedName>
</protein>
<sequence length="235" mass="26080">MFEARRRRVLGAVVLGATLSVMGSGCGSTREAKVDDAWLARVPENDLGDVRAAQSERRRAQDEVTRADVAVKDAENALQVARRNADASKLRRDANKTALQAAESTGQRADIERAKAELMNSETGVTAAQAQVNWRQQSIEALDARKQLRQRELEVADARLHQAEYQALKQHGDVRAEKLSEADFSSKLAEAQRGVEDARRRVDSQSREEQQARAQWEKLRNQAQGYGGSGVSEER</sequence>
<feature type="compositionally biased region" description="Basic and acidic residues" evidence="2">
    <location>
        <begin position="193"/>
        <end position="220"/>
    </location>
</feature>
<feature type="coiled-coil region" evidence="1">
    <location>
        <begin position="57"/>
        <end position="131"/>
    </location>
</feature>
<evidence type="ECO:0000256" key="2">
    <source>
        <dbReference type="SAM" id="MobiDB-lite"/>
    </source>
</evidence>
<accession>A0ABX7NJ88</accession>
<feature type="compositionally biased region" description="Gly residues" evidence="2">
    <location>
        <begin position="225"/>
        <end position="235"/>
    </location>
</feature>
<proteinExistence type="predicted"/>
<evidence type="ECO:0000313" key="4">
    <source>
        <dbReference type="Proteomes" id="UP000662747"/>
    </source>
</evidence>
<feature type="region of interest" description="Disordered" evidence="2">
    <location>
        <begin position="188"/>
        <end position="235"/>
    </location>
</feature>
<dbReference type="EMBL" id="CP071090">
    <property type="protein sequence ID" value="QSQ18911.1"/>
    <property type="molecule type" value="Genomic_DNA"/>
</dbReference>
<organism evidence="3 4">
    <name type="scientific">Pyxidicoccus parkwayensis</name>
    <dbReference type="NCBI Taxonomy" id="2813578"/>
    <lineage>
        <taxon>Bacteria</taxon>
        <taxon>Pseudomonadati</taxon>
        <taxon>Myxococcota</taxon>
        <taxon>Myxococcia</taxon>
        <taxon>Myxococcales</taxon>
        <taxon>Cystobacterineae</taxon>
        <taxon>Myxococcaceae</taxon>
        <taxon>Pyxidicoccus</taxon>
    </lineage>
</organism>
<dbReference type="RefSeq" id="WP_206720499.1">
    <property type="nucleotide sequence ID" value="NZ_CP071090.1"/>
</dbReference>
<reference evidence="3 4" key="1">
    <citation type="submission" date="2021-02" db="EMBL/GenBank/DDBJ databases">
        <title>De Novo genome assembly of isolated myxobacteria.</title>
        <authorList>
            <person name="Stevens D.C."/>
        </authorList>
    </citation>
    <scope>NUCLEOTIDE SEQUENCE [LARGE SCALE GENOMIC DNA]</scope>
    <source>
        <strain evidence="4">SCPEA02</strain>
    </source>
</reference>
<evidence type="ECO:0008006" key="5">
    <source>
        <dbReference type="Google" id="ProtNLM"/>
    </source>
</evidence>